<feature type="domain" description="ABC transporter" evidence="5">
    <location>
        <begin position="6"/>
        <end position="230"/>
    </location>
</feature>
<keyword evidence="7" id="KW-1185">Reference proteome</keyword>
<evidence type="ECO:0000256" key="1">
    <source>
        <dbReference type="ARBA" id="ARBA00022448"/>
    </source>
</evidence>
<dbReference type="Pfam" id="PF00005">
    <property type="entry name" value="ABC_tran"/>
    <property type="match status" value="1"/>
</dbReference>
<dbReference type="InterPro" id="IPR027417">
    <property type="entry name" value="P-loop_NTPase"/>
</dbReference>
<dbReference type="GO" id="GO:0005524">
    <property type="term" value="F:ATP binding"/>
    <property type="evidence" value="ECO:0007669"/>
    <property type="project" value="UniProtKB-KW"/>
</dbReference>
<dbReference type="Gene3D" id="3.40.50.300">
    <property type="entry name" value="P-loop containing nucleotide triphosphate hydrolases"/>
    <property type="match status" value="1"/>
</dbReference>
<gene>
    <name evidence="6" type="ORF">J2T19_005320</name>
</gene>
<dbReference type="InterPro" id="IPR050763">
    <property type="entry name" value="ABC_transporter_ATP-binding"/>
</dbReference>
<evidence type="ECO:0000256" key="4">
    <source>
        <dbReference type="SAM" id="MobiDB-lite"/>
    </source>
</evidence>
<dbReference type="Proteomes" id="UP001233836">
    <property type="component" value="Unassembled WGS sequence"/>
</dbReference>
<evidence type="ECO:0000256" key="2">
    <source>
        <dbReference type="ARBA" id="ARBA00022741"/>
    </source>
</evidence>
<dbReference type="InterPro" id="IPR003439">
    <property type="entry name" value="ABC_transporter-like_ATP-bd"/>
</dbReference>
<comment type="caution">
    <text evidence="6">The sequence shown here is derived from an EMBL/GenBank/DDBJ whole genome shotgun (WGS) entry which is preliminary data.</text>
</comment>
<feature type="compositionally biased region" description="Polar residues" evidence="4">
    <location>
        <begin position="239"/>
        <end position="253"/>
    </location>
</feature>
<dbReference type="RefSeq" id="WP_307221234.1">
    <property type="nucleotide sequence ID" value="NZ_JAUSTI010000025.1"/>
</dbReference>
<dbReference type="CDD" id="cd03230">
    <property type="entry name" value="ABC_DR_subfamily_A"/>
    <property type="match status" value="1"/>
</dbReference>
<name>A0ABT9WKI1_9BACL</name>
<dbReference type="PANTHER" id="PTHR42711">
    <property type="entry name" value="ABC TRANSPORTER ATP-BINDING PROTEIN"/>
    <property type="match status" value="1"/>
</dbReference>
<keyword evidence="1" id="KW-0813">Transport</keyword>
<protein>
    <submittedName>
        <fullName evidence="6">ABC-2 type transport system ATP-binding protein</fullName>
    </submittedName>
</protein>
<dbReference type="SMART" id="SM00382">
    <property type="entry name" value="AAA"/>
    <property type="match status" value="1"/>
</dbReference>
<keyword evidence="3 6" id="KW-0067">ATP-binding</keyword>
<evidence type="ECO:0000313" key="7">
    <source>
        <dbReference type="Proteomes" id="UP001233836"/>
    </source>
</evidence>
<dbReference type="EMBL" id="JAUSTI010000025">
    <property type="protein sequence ID" value="MDQ0173814.1"/>
    <property type="molecule type" value="Genomic_DNA"/>
</dbReference>
<organism evidence="6 7">
    <name type="scientific">Paenibacillus tundrae</name>
    <dbReference type="NCBI Taxonomy" id="528187"/>
    <lineage>
        <taxon>Bacteria</taxon>
        <taxon>Bacillati</taxon>
        <taxon>Bacillota</taxon>
        <taxon>Bacilli</taxon>
        <taxon>Bacillales</taxon>
        <taxon>Paenibacillaceae</taxon>
        <taxon>Paenibacillus</taxon>
    </lineage>
</organism>
<dbReference type="PROSITE" id="PS50893">
    <property type="entry name" value="ABC_TRANSPORTER_2"/>
    <property type="match status" value="1"/>
</dbReference>
<sequence length="326" mass="36328">MSSPIIQLEHINKQFKNKLAVSDLSLEIQPGEIVAILGPNGAGKTTTMKMLLGMCKPTSGNITVLGQSPNHQQVRQQIGVMLQDVSVIDGLTVREIIRMVHSYYHHSLPIHEIEQLTGLSEIDLKRRAEKLSGGQKRSLNFALAMAGNPQLLFLDEPTVGMDSETRKHFWKQVRQLTQAGKTVLFTTHYLQEADEAADRIILFNEGRIIADGTPESLKSGLTKRILSFSAQHGMIPGGSASSPSDTQPDHNNANSHHIHIEAQIAMLPNVDQVEYRNGRWSLYTTDTDTLIRDVIQRQLPVRDIRIETGQLDDAYAELLATMKEEQ</sequence>
<dbReference type="SUPFAM" id="SSF52540">
    <property type="entry name" value="P-loop containing nucleoside triphosphate hydrolases"/>
    <property type="match status" value="1"/>
</dbReference>
<dbReference type="PANTHER" id="PTHR42711:SF17">
    <property type="entry name" value="ABC TRANSPORTER ATP-BINDING PROTEIN"/>
    <property type="match status" value="1"/>
</dbReference>
<feature type="region of interest" description="Disordered" evidence="4">
    <location>
        <begin position="234"/>
        <end position="253"/>
    </location>
</feature>
<dbReference type="InterPro" id="IPR003593">
    <property type="entry name" value="AAA+_ATPase"/>
</dbReference>
<proteinExistence type="predicted"/>
<evidence type="ECO:0000259" key="5">
    <source>
        <dbReference type="PROSITE" id="PS50893"/>
    </source>
</evidence>
<keyword evidence="2" id="KW-0547">Nucleotide-binding</keyword>
<evidence type="ECO:0000313" key="6">
    <source>
        <dbReference type="EMBL" id="MDQ0173814.1"/>
    </source>
</evidence>
<reference evidence="6 7" key="1">
    <citation type="submission" date="2023-07" db="EMBL/GenBank/DDBJ databases">
        <title>Sorghum-associated microbial communities from plants grown in Nebraska, USA.</title>
        <authorList>
            <person name="Schachtman D."/>
        </authorList>
    </citation>
    <scope>NUCLEOTIDE SEQUENCE [LARGE SCALE GENOMIC DNA]</scope>
    <source>
        <strain evidence="6 7">DS1314</strain>
    </source>
</reference>
<evidence type="ECO:0000256" key="3">
    <source>
        <dbReference type="ARBA" id="ARBA00022840"/>
    </source>
</evidence>
<accession>A0ABT9WKI1</accession>